<evidence type="ECO:0000313" key="2">
    <source>
        <dbReference type="EMBL" id="CAF3800710.1"/>
    </source>
</evidence>
<protein>
    <submittedName>
        <fullName evidence="1">Uncharacterized protein</fullName>
    </submittedName>
</protein>
<name>A0A8S2DYE3_9BILA</name>
<accession>A0A8S2DYE3</accession>
<reference evidence="1" key="1">
    <citation type="submission" date="2021-02" db="EMBL/GenBank/DDBJ databases">
        <authorList>
            <person name="Nowell W R."/>
        </authorList>
    </citation>
    <scope>NUCLEOTIDE SEQUENCE</scope>
</reference>
<comment type="caution">
    <text evidence="1">The sequence shown here is derived from an EMBL/GenBank/DDBJ whole genome shotgun (WGS) entry which is preliminary data.</text>
</comment>
<evidence type="ECO:0000313" key="3">
    <source>
        <dbReference type="Proteomes" id="UP000677228"/>
    </source>
</evidence>
<feature type="non-terminal residue" evidence="1">
    <location>
        <position position="1"/>
    </location>
</feature>
<sequence length="44" mass="5127">FDLVRKRLQKELKLLTDNPTPGIRIVDDGSDLRKQDMNYGLVVR</sequence>
<dbReference type="Proteomes" id="UP000682733">
    <property type="component" value="Unassembled WGS sequence"/>
</dbReference>
<evidence type="ECO:0000313" key="1">
    <source>
        <dbReference type="EMBL" id="CAF1032426.1"/>
    </source>
</evidence>
<proteinExistence type="predicted"/>
<dbReference type="Proteomes" id="UP000677228">
    <property type="component" value="Unassembled WGS sequence"/>
</dbReference>
<gene>
    <name evidence="1" type="ORF">OVA965_LOCUS16060</name>
    <name evidence="2" type="ORF">TMI583_LOCUS16069</name>
</gene>
<dbReference type="AlphaFoldDB" id="A0A8S2DYE3"/>
<organism evidence="1 3">
    <name type="scientific">Didymodactylos carnosus</name>
    <dbReference type="NCBI Taxonomy" id="1234261"/>
    <lineage>
        <taxon>Eukaryota</taxon>
        <taxon>Metazoa</taxon>
        <taxon>Spiralia</taxon>
        <taxon>Gnathifera</taxon>
        <taxon>Rotifera</taxon>
        <taxon>Eurotatoria</taxon>
        <taxon>Bdelloidea</taxon>
        <taxon>Philodinida</taxon>
        <taxon>Philodinidae</taxon>
        <taxon>Didymodactylos</taxon>
    </lineage>
</organism>
<dbReference type="EMBL" id="CAJNOK010007370">
    <property type="protein sequence ID" value="CAF1032426.1"/>
    <property type="molecule type" value="Genomic_DNA"/>
</dbReference>
<dbReference type="EMBL" id="CAJOBA010007381">
    <property type="protein sequence ID" value="CAF3800710.1"/>
    <property type="molecule type" value="Genomic_DNA"/>
</dbReference>